<keyword evidence="5 8" id="KW-0012">Acyltransferase</keyword>
<proteinExistence type="inferred from homology"/>
<evidence type="ECO:0000256" key="6">
    <source>
        <dbReference type="ARBA" id="ARBA00023316"/>
    </source>
</evidence>
<dbReference type="GO" id="GO:0008360">
    <property type="term" value="P:regulation of cell shape"/>
    <property type="evidence" value="ECO:0007669"/>
    <property type="project" value="UniProtKB-KW"/>
</dbReference>
<dbReference type="InterPro" id="IPR003447">
    <property type="entry name" value="FEMABX"/>
</dbReference>
<dbReference type="EC" id="2.3.1.-" evidence="8"/>
<evidence type="ECO:0000256" key="3">
    <source>
        <dbReference type="ARBA" id="ARBA00022960"/>
    </source>
</evidence>
<keyword evidence="4" id="KW-0573">Peptidoglycan synthesis</keyword>
<evidence type="ECO:0000256" key="5">
    <source>
        <dbReference type="ARBA" id="ARBA00023315"/>
    </source>
</evidence>
<dbReference type="Pfam" id="PF13480">
    <property type="entry name" value="Acetyltransf_6"/>
    <property type="match status" value="1"/>
</dbReference>
<evidence type="ECO:0000256" key="2">
    <source>
        <dbReference type="ARBA" id="ARBA00022679"/>
    </source>
</evidence>
<dbReference type="InterPro" id="IPR016181">
    <property type="entry name" value="Acyl_CoA_acyltransferase"/>
</dbReference>
<keyword evidence="6" id="KW-0961">Cell wall biogenesis/degradation</keyword>
<keyword evidence="3" id="KW-0133">Cell shape</keyword>
<evidence type="ECO:0000313" key="8">
    <source>
        <dbReference type="EMBL" id="MBX0305827.1"/>
    </source>
</evidence>
<dbReference type="GO" id="GO:0071555">
    <property type="term" value="P:cell wall organization"/>
    <property type="evidence" value="ECO:0007669"/>
    <property type="project" value="UniProtKB-KW"/>
</dbReference>
<protein>
    <submittedName>
        <fullName evidence="8">GNAT family N-acetyltransferase</fullName>
        <ecNumber evidence="8">2.3.1.-</ecNumber>
    </submittedName>
</protein>
<feature type="domain" description="BioF2-like acetyltransferase" evidence="7">
    <location>
        <begin position="167"/>
        <end position="293"/>
    </location>
</feature>
<dbReference type="PANTHER" id="PTHR36174">
    <property type="entry name" value="LIPID II:GLYCINE GLYCYLTRANSFERASE"/>
    <property type="match status" value="1"/>
</dbReference>
<dbReference type="PANTHER" id="PTHR36174:SF1">
    <property type="entry name" value="LIPID II:GLYCINE GLYCYLTRANSFERASE"/>
    <property type="match status" value="1"/>
</dbReference>
<name>A0A8J7YHV2_9EURY</name>
<evidence type="ECO:0000259" key="7">
    <source>
        <dbReference type="Pfam" id="PF13480"/>
    </source>
</evidence>
<comment type="similarity">
    <text evidence="1">Belongs to the FemABX family.</text>
</comment>
<gene>
    <name evidence="8" type="ORF">EGD98_19470</name>
</gene>
<dbReference type="InterPro" id="IPR050644">
    <property type="entry name" value="PG_Glycine_Bridge_Synth"/>
</dbReference>
<sequence>MTMLDAPQATERYTVGTCTDSDEWNQFVEHNDGPAYNHWAWSDAVASYGHPRWHLVARDNETDEIAAALPIYHVESRLFGSKLLSPAFAERGGIVIDETAQAETAKRLILEQTKRMAAELDAEYVSLRGAQATDAADFSVKNRYVTFQVSTDQGSDAVWDDIRDSRQRQIRQADDNDALQFKVADSLADLETYYQLYLETMHRHGSPAHSFEFFRTLWDQLHEPGHLRLSLILHEGSPINGMIDLSLGSTVYQWGVVNEYEHRDLNGGSLLLWKSLERAAEDGFDTYEFGRTREGSGVYLFKKSFGGTKTWYDDVHYFPNGEVALPDPEAEKYERAKEIWKRLPLSVTRIVGPQVRKQLGI</sequence>
<dbReference type="AlphaFoldDB" id="A0A8J7YHV2"/>
<dbReference type="GO" id="GO:0044038">
    <property type="term" value="P:cell wall macromolecule biosynthetic process"/>
    <property type="evidence" value="ECO:0007669"/>
    <property type="project" value="InterPro"/>
</dbReference>
<dbReference type="InterPro" id="IPR038740">
    <property type="entry name" value="BioF2-like_GNAT_dom"/>
</dbReference>
<keyword evidence="2 8" id="KW-0808">Transferase</keyword>
<dbReference type="Gene3D" id="3.40.630.30">
    <property type="match status" value="1"/>
</dbReference>
<dbReference type="Proteomes" id="UP000783863">
    <property type="component" value="Unassembled WGS sequence"/>
</dbReference>
<comment type="caution">
    <text evidence="8">The sequence shown here is derived from an EMBL/GenBank/DDBJ whole genome shotgun (WGS) entry which is preliminary data.</text>
</comment>
<keyword evidence="9" id="KW-1185">Reference proteome</keyword>
<evidence type="ECO:0000256" key="4">
    <source>
        <dbReference type="ARBA" id="ARBA00022984"/>
    </source>
</evidence>
<dbReference type="GO" id="GO:0016755">
    <property type="term" value="F:aminoacyltransferase activity"/>
    <property type="evidence" value="ECO:0007669"/>
    <property type="project" value="InterPro"/>
</dbReference>
<dbReference type="RefSeq" id="WP_220590024.1">
    <property type="nucleotide sequence ID" value="NZ_RKLQ01000006.1"/>
</dbReference>
<dbReference type="EMBL" id="RKLQ01000006">
    <property type="protein sequence ID" value="MBX0305827.1"/>
    <property type="molecule type" value="Genomic_DNA"/>
</dbReference>
<accession>A0A8J7YHV2</accession>
<evidence type="ECO:0000256" key="1">
    <source>
        <dbReference type="ARBA" id="ARBA00009943"/>
    </source>
</evidence>
<organism evidence="8 9">
    <name type="scientific">Haloarcula salinisoli</name>
    <dbReference type="NCBI Taxonomy" id="2487746"/>
    <lineage>
        <taxon>Archaea</taxon>
        <taxon>Methanobacteriati</taxon>
        <taxon>Methanobacteriota</taxon>
        <taxon>Stenosarchaea group</taxon>
        <taxon>Halobacteria</taxon>
        <taxon>Halobacteriales</taxon>
        <taxon>Haloarculaceae</taxon>
        <taxon>Haloarcula</taxon>
    </lineage>
</organism>
<evidence type="ECO:0000313" key="9">
    <source>
        <dbReference type="Proteomes" id="UP000783863"/>
    </source>
</evidence>
<reference evidence="8" key="1">
    <citation type="submission" date="2021-06" db="EMBL/GenBank/DDBJ databases">
        <title>Halomicroarcula sp. F24A a new haloarchaeum isolated from saline soil.</title>
        <authorList>
            <person name="Duran-Viseras A."/>
            <person name="Sanchez-Porro C."/>
            <person name="Ventosa A."/>
        </authorList>
    </citation>
    <scope>NUCLEOTIDE SEQUENCE</scope>
    <source>
        <strain evidence="8">F24A</strain>
    </source>
</reference>
<dbReference type="SUPFAM" id="SSF55729">
    <property type="entry name" value="Acyl-CoA N-acyltransferases (Nat)"/>
    <property type="match status" value="1"/>
</dbReference>
<dbReference type="PROSITE" id="PS51191">
    <property type="entry name" value="FEMABX"/>
    <property type="match status" value="1"/>
</dbReference>